<gene>
    <name evidence="2" type="ORF">WN944_026920</name>
</gene>
<dbReference type="Pfam" id="PF00665">
    <property type="entry name" value="rve"/>
    <property type="match status" value="1"/>
</dbReference>
<reference evidence="2 3" key="1">
    <citation type="submission" date="2024-05" db="EMBL/GenBank/DDBJ databases">
        <title>Haplotype-resolved chromosome-level genome assembly of Huyou (Citrus changshanensis).</title>
        <authorList>
            <person name="Miao C."/>
            <person name="Chen W."/>
            <person name="Wu Y."/>
            <person name="Wang L."/>
            <person name="Zhao S."/>
            <person name="Grierson D."/>
            <person name="Xu C."/>
            <person name="Chen K."/>
        </authorList>
    </citation>
    <scope>NUCLEOTIDE SEQUENCE [LARGE SCALE GENOMIC DNA]</scope>
    <source>
        <strain evidence="2">01-14</strain>
        <tissue evidence="2">Leaf</tissue>
    </source>
</reference>
<dbReference type="InterPro" id="IPR012337">
    <property type="entry name" value="RNaseH-like_sf"/>
</dbReference>
<name>A0AAP0LGZ6_9ROSI</name>
<dbReference type="InterPro" id="IPR036397">
    <property type="entry name" value="RNaseH_sf"/>
</dbReference>
<dbReference type="InterPro" id="IPR001584">
    <property type="entry name" value="Integrase_cat-core"/>
</dbReference>
<evidence type="ECO:0000259" key="1">
    <source>
        <dbReference type="PROSITE" id="PS50994"/>
    </source>
</evidence>
<feature type="domain" description="Integrase catalytic" evidence="1">
    <location>
        <begin position="146"/>
        <end position="313"/>
    </location>
</feature>
<accession>A0AAP0LGZ6</accession>
<dbReference type="Proteomes" id="UP001428341">
    <property type="component" value="Unassembled WGS sequence"/>
</dbReference>
<comment type="caution">
    <text evidence="2">The sequence shown here is derived from an EMBL/GenBank/DDBJ whole genome shotgun (WGS) entry which is preliminary data.</text>
</comment>
<dbReference type="EMBL" id="JBCGBO010000025">
    <property type="protein sequence ID" value="KAK9174916.1"/>
    <property type="molecule type" value="Genomic_DNA"/>
</dbReference>
<evidence type="ECO:0000313" key="2">
    <source>
        <dbReference type="EMBL" id="KAK9174916.1"/>
    </source>
</evidence>
<dbReference type="GO" id="GO:0003676">
    <property type="term" value="F:nucleic acid binding"/>
    <property type="evidence" value="ECO:0007669"/>
    <property type="project" value="InterPro"/>
</dbReference>
<protein>
    <recommendedName>
        <fullName evidence="1">Integrase catalytic domain-containing protein</fullName>
    </recommendedName>
</protein>
<keyword evidence="3" id="KW-1185">Reference proteome</keyword>
<organism evidence="2 3">
    <name type="scientific">Citrus x changshan-huyou</name>
    <dbReference type="NCBI Taxonomy" id="2935761"/>
    <lineage>
        <taxon>Eukaryota</taxon>
        <taxon>Viridiplantae</taxon>
        <taxon>Streptophyta</taxon>
        <taxon>Embryophyta</taxon>
        <taxon>Tracheophyta</taxon>
        <taxon>Spermatophyta</taxon>
        <taxon>Magnoliopsida</taxon>
        <taxon>eudicotyledons</taxon>
        <taxon>Gunneridae</taxon>
        <taxon>Pentapetalae</taxon>
        <taxon>rosids</taxon>
        <taxon>malvids</taxon>
        <taxon>Sapindales</taxon>
        <taxon>Rutaceae</taxon>
        <taxon>Aurantioideae</taxon>
        <taxon>Citrus</taxon>
    </lineage>
</organism>
<dbReference type="InterPro" id="IPR052160">
    <property type="entry name" value="Gypsy_RT_Integrase-like"/>
</dbReference>
<dbReference type="PANTHER" id="PTHR47266">
    <property type="entry name" value="ENDONUCLEASE-RELATED"/>
    <property type="match status" value="1"/>
</dbReference>
<evidence type="ECO:0000313" key="3">
    <source>
        <dbReference type="Proteomes" id="UP001428341"/>
    </source>
</evidence>
<dbReference type="SUPFAM" id="SSF53098">
    <property type="entry name" value="Ribonuclease H-like"/>
    <property type="match status" value="1"/>
</dbReference>
<dbReference type="AlphaFoldDB" id="A0AAP0LGZ6"/>
<dbReference type="PROSITE" id="PS50994">
    <property type="entry name" value="INTEGRASE"/>
    <property type="match status" value="1"/>
</dbReference>
<sequence length="325" mass="37440">MDIEAVVGGKMVNVAHVILEQYTLKKLWEDVKDVCFDLPIREAKEVSVNLLPYSMYQLFNLDALKPTSTTLLLADRSIKVPTGDDDQLNFEDIVQREEPNEDEAPNLELKPLLEELKYVYLGEQQTYPVVIYSQVTHDQEGSISKRNMMPLNLILVIEIFDCWGIDFMGFFPSSFGFVYILVAVDYVSKWIEVIPCQHNDHKIVIRFLKENLLSRFGIARAIISNGGKHFCNKPFESLMKKYGITHKIAIPYHPQTSGQVELANREIKQILEKTVNPNCKDWPLRQTDALWAYRTTFKTSLGMSPYRLVYGKSCHLSVELEHKSF</sequence>
<dbReference type="Gene3D" id="3.30.420.10">
    <property type="entry name" value="Ribonuclease H-like superfamily/Ribonuclease H"/>
    <property type="match status" value="1"/>
</dbReference>
<dbReference type="GO" id="GO:0015074">
    <property type="term" value="P:DNA integration"/>
    <property type="evidence" value="ECO:0007669"/>
    <property type="project" value="InterPro"/>
</dbReference>
<proteinExistence type="predicted"/>